<dbReference type="Gene3D" id="3.30.160.20">
    <property type="match status" value="1"/>
</dbReference>
<dbReference type="GO" id="GO:0009830">
    <property type="term" value="P:cell wall modification involved in abscission"/>
    <property type="evidence" value="ECO:0007669"/>
    <property type="project" value="UniProtKB-ARBA"/>
</dbReference>
<evidence type="ECO:0000256" key="16">
    <source>
        <dbReference type="RuleBase" id="RU003823"/>
    </source>
</evidence>
<keyword evidence="11 17" id="KW-0326">Glycosidase</keyword>
<feature type="chain" id="PRO_5035754283" description="endo-polygalacturonase" evidence="19">
    <location>
        <begin position="25"/>
        <end position="729"/>
    </location>
</feature>
<accession>A0A8S2AFY2</accession>
<dbReference type="InterPro" id="IPR020568">
    <property type="entry name" value="Ribosomal_Su5_D2-typ_SF"/>
</dbReference>
<dbReference type="NCBIfam" id="TIGR01020">
    <property type="entry name" value="uS5_euk_arch"/>
    <property type="match status" value="1"/>
</dbReference>
<evidence type="ECO:0000256" key="1">
    <source>
        <dbReference type="ARBA" id="ARBA00004191"/>
    </source>
</evidence>
<dbReference type="GO" id="GO:0005975">
    <property type="term" value="P:carbohydrate metabolic process"/>
    <property type="evidence" value="ECO:0007669"/>
    <property type="project" value="InterPro"/>
</dbReference>
<feature type="compositionally biased region" description="Basic residues" evidence="18">
    <location>
        <begin position="480"/>
        <end position="490"/>
    </location>
</feature>
<comment type="subcellular location">
    <subcellularLocation>
        <location evidence="1">Secreted</location>
        <location evidence="1">Cell wall</location>
    </subcellularLocation>
</comment>
<keyword evidence="5" id="KW-0134">Cell wall</keyword>
<dbReference type="GO" id="GO:0006412">
    <property type="term" value="P:translation"/>
    <property type="evidence" value="ECO:0007669"/>
    <property type="project" value="InterPro"/>
</dbReference>
<dbReference type="GO" id="GO:0003735">
    <property type="term" value="F:structural constituent of ribosome"/>
    <property type="evidence" value="ECO:0007669"/>
    <property type="project" value="UniProtKB-UniRule"/>
</dbReference>
<evidence type="ECO:0000256" key="11">
    <source>
        <dbReference type="ARBA" id="ARBA00023295"/>
    </source>
</evidence>
<keyword evidence="12" id="KW-0961">Cell wall biogenesis/degradation</keyword>
<dbReference type="SUPFAM" id="SSF54768">
    <property type="entry name" value="dsRNA-binding domain-like"/>
    <property type="match status" value="1"/>
</dbReference>
<dbReference type="SMART" id="SM00710">
    <property type="entry name" value="PbH1"/>
    <property type="match status" value="5"/>
</dbReference>
<evidence type="ECO:0000313" key="22">
    <source>
        <dbReference type="Proteomes" id="UP000682877"/>
    </source>
</evidence>
<dbReference type="Pfam" id="PF00295">
    <property type="entry name" value="Glyco_hydro_28"/>
    <property type="match status" value="1"/>
</dbReference>
<protein>
    <recommendedName>
        <fullName evidence="4">endo-polygalacturonase</fullName>
        <ecNumber evidence="4">3.2.1.15</ecNumber>
    </recommendedName>
</protein>
<gene>
    <name evidence="21" type="ORF">AARE701A_LOCUS11157</name>
</gene>
<dbReference type="InterPro" id="IPR012334">
    <property type="entry name" value="Pectin_lyas_fold"/>
</dbReference>
<feature type="domain" description="S5 DRBM" evidence="20">
    <location>
        <begin position="540"/>
        <end position="603"/>
    </location>
</feature>
<dbReference type="InterPro" id="IPR006626">
    <property type="entry name" value="PbH1"/>
</dbReference>
<dbReference type="InterPro" id="IPR005711">
    <property type="entry name" value="Ribosomal_uS5_euk/arc"/>
</dbReference>
<dbReference type="Pfam" id="PF03719">
    <property type="entry name" value="Ribosomal_S5_C"/>
    <property type="match status" value="1"/>
</dbReference>
<evidence type="ECO:0000256" key="18">
    <source>
        <dbReference type="SAM" id="MobiDB-lite"/>
    </source>
</evidence>
<dbReference type="PROSITE" id="PS50881">
    <property type="entry name" value="S5_DSRBD"/>
    <property type="match status" value="1"/>
</dbReference>
<dbReference type="SUPFAM" id="SSF51126">
    <property type="entry name" value="Pectin lyase-like"/>
    <property type="match status" value="1"/>
</dbReference>
<dbReference type="PROSITE" id="PS00585">
    <property type="entry name" value="RIBOSOMAL_S5"/>
    <property type="match status" value="1"/>
</dbReference>
<dbReference type="InterPro" id="IPR011050">
    <property type="entry name" value="Pectin_lyase_fold/virulence"/>
</dbReference>
<dbReference type="Proteomes" id="UP000682877">
    <property type="component" value="Chromosome 4"/>
</dbReference>
<dbReference type="Gene3D" id="2.160.20.10">
    <property type="entry name" value="Single-stranded right-handed beta-helix, Pectin lyase-like"/>
    <property type="match status" value="1"/>
</dbReference>
<dbReference type="SUPFAM" id="SSF54211">
    <property type="entry name" value="Ribosomal protein S5 domain 2-like"/>
    <property type="match status" value="1"/>
</dbReference>
<dbReference type="GO" id="GO:0015935">
    <property type="term" value="C:small ribosomal subunit"/>
    <property type="evidence" value="ECO:0007669"/>
    <property type="project" value="InterPro"/>
</dbReference>
<feature type="active site" evidence="15">
    <location>
        <position position="287"/>
    </location>
</feature>
<sequence length="729" mass="78764">MARCSKPVTVFLLWALLMFSWCKASRISPNGYDHSYKRFKSDSLINRREDITGLRSFVRASLRTPTTVSVSDFGAKGDGKTDDTQAFVNAWKKACSSSGAVNLLVPEGNTYFLKSIQLTGPCSSIITVQMFGTLSASQKRTDYKDISKWIMFDGVNSLSVDGGGTGVVDGNGETWWQNSCKRNKAKPCTKAPTALTFYNSKSLIVKNLRVRNAQQIQISIEKSSNVQVSNVVVTAPADSPNTDGIHITNTQNIRVSDSIIGTGDDCISIESGSQNVQINDITCGPGHGISIGSLGDDNSKAFVSGVTVDGAKLSGTDNGVRIKTYQGGSGTASNIIFQNIQMDNVKNPIIIDQDYCDRSKCTSQQSAVQVKNVVYRNISGTSASDKAITFNCSKNYPCQGIVLDKVNIKGGRATCTNANVVDKGAGFLFLTQRNTSKPIQQLLNSSKMAERGGERGVERGGERGGHGRGFGGGRGDRGGRGRGGRGRRGGRTSEEEKWVPVTKLGRLVADGRIKQIEQIYLHSLPVKEYQIIDMLIGPTLKDEVMKIMPVQKQTRAGQRTRFKAFVVVGDGNGHVGLGVKCSKEVATAIRGAIILAKLSVVPVRRGYWGNKIGKPHTVPCKVTGKCGSVTVRMVPAPRGAGIVAARVPKKVLQFAGIDDVFTSSRGSTKTLGNFVKATFDCLQKTYGFLTPEFWKETRFSKSPYQEYTDFLASKALPSSKTETVVEDQA</sequence>
<dbReference type="AlphaFoldDB" id="A0A8S2AFY2"/>
<dbReference type="EC" id="3.2.1.15" evidence="4"/>
<evidence type="ECO:0000256" key="5">
    <source>
        <dbReference type="ARBA" id="ARBA00022512"/>
    </source>
</evidence>
<evidence type="ECO:0000256" key="19">
    <source>
        <dbReference type="SAM" id="SignalP"/>
    </source>
</evidence>
<reference evidence="21" key="1">
    <citation type="submission" date="2021-01" db="EMBL/GenBank/DDBJ databases">
        <authorList>
            <person name="Bezrukov I."/>
        </authorList>
    </citation>
    <scope>NUCLEOTIDE SEQUENCE</scope>
</reference>
<dbReference type="InterPro" id="IPR013810">
    <property type="entry name" value="Ribosomal_uS5_N"/>
</dbReference>
<keyword evidence="8 17" id="KW-0378">Hydrolase</keyword>
<evidence type="ECO:0000313" key="21">
    <source>
        <dbReference type="EMBL" id="CAE6043881.1"/>
    </source>
</evidence>
<dbReference type="InterPro" id="IPR000743">
    <property type="entry name" value="Glyco_hydro_28"/>
</dbReference>
<dbReference type="InterPro" id="IPR014721">
    <property type="entry name" value="Ribsml_uS5_D2-typ_fold_subgr"/>
</dbReference>
<evidence type="ECO:0000256" key="9">
    <source>
        <dbReference type="ARBA" id="ARBA00022980"/>
    </source>
</evidence>
<dbReference type="GO" id="GO:0009901">
    <property type="term" value="P:anther dehiscence"/>
    <property type="evidence" value="ECO:0007669"/>
    <property type="project" value="UniProtKB-ARBA"/>
</dbReference>
<dbReference type="FunFam" id="3.30.160.20:FF:000002">
    <property type="entry name" value="40S ribosomal protein S2"/>
    <property type="match status" value="1"/>
</dbReference>
<evidence type="ECO:0000256" key="12">
    <source>
        <dbReference type="ARBA" id="ARBA00023316"/>
    </source>
</evidence>
<feature type="signal peptide" evidence="19">
    <location>
        <begin position="1"/>
        <end position="24"/>
    </location>
</feature>
<evidence type="ECO:0000256" key="8">
    <source>
        <dbReference type="ARBA" id="ARBA00022801"/>
    </source>
</evidence>
<name>A0A8S2AFY2_ARAAE</name>
<evidence type="ECO:0000256" key="4">
    <source>
        <dbReference type="ARBA" id="ARBA00012736"/>
    </source>
</evidence>
<keyword evidence="7 19" id="KW-0732">Signal</keyword>
<evidence type="ECO:0000256" key="15">
    <source>
        <dbReference type="PROSITE-ProRule" id="PRU10052"/>
    </source>
</evidence>
<dbReference type="EMBL" id="LR999454">
    <property type="protein sequence ID" value="CAE6043881.1"/>
    <property type="molecule type" value="Genomic_DNA"/>
</dbReference>
<evidence type="ECO:0000256" key="13">
    <source>
        <dbReference type="ARBA" id="ARBA00034074"/>
    </source>
</evidence>
<evidence type="ECO:0000256" key="17">
    <source>
        <dbReference type="RuleBase" id="RU361169"/>
    </source>
</evidence>
<evidence type="ECO:0000256" key="6">
    <source>
        <dbReference type="ARBA" id="ARBA00022525"/>
    </source>
</evidence>
<proteinExistence type="inferred from homology"/>
<dbReference type="PANTHER" id="PTHR31375">
    <property type="match status" value="1"/>
</dbReference>
<evidence type="ECO:0000256" key="14">
    <source>
        <dbReference type="PROSITE-ProRule" id="PRU00268"/>
    </source>
</evidence>
<evidence type="ECO:0000256" key="3">
    <source>
        <dbReference type="ARBA" id="ARBA00008945"/>
    </source>
</evidence>
<comment type="similarity">
    <text evidence="2 17">Belongs to the glycosyl hydrolase 28 family.</text>
</comment>
<evidence type="ECO:0000256" key="7">
    <source>
        <dbReference type="ARBA" id="ARBA00022729"/>
    </source>
</evidence>
<dbReference type="FunFam" id="3.30.230.10:FF:000004">
    <property type="entry name" value="40S ribosomal protein S2"/>
    <property type="match status" value="1"/>
</dbReference>
<evidence type="ECO:0000256" key="10">
    <source>
        <dbReference type="ARBA" id="ARBA00023274"/>
    </source>
</evidence>
<feature type="region of interest" description="Disordered" evidence="18">
    <location>
        <begin position="445"/>
        <end position="496"/>
    </location>
</feature>
<evidence type="ECO:0000259" key="20">
    <source>
        <dbReference type="PROSITE" id="PS50881"/>
    </source>
</evidence>
<keyword evidence="22" id="KW-1185">Reference proteome</keyword>
<organism evidence="21 22">
    <name type="scientific">Arabidopsis arenosa</name>
    <name type="common">Sand rock-cress</name>
    <name type="synonym">Cardaminopsis arenosa</name>
    <dbReference type="NCBI Taxonomy" id="38785"/>
    <lineage>
        <taxon>Eukaryota</taxon>
        <taxon>Viridiplantae</taxon>
        <taxon>Streptophyta</taxon>
        <taxon>Embryophyta</taxon>
        <taxon>Tracheophyta</taxon>
        <taxon>Spermatophyta</taxon>
        <taxon>Magnoliopsida</taxon>
        <taxon>eudicotyledons</taxon>
        <taxon>Gunneridae</taxon>
        <taxon>Pentapetalae</taxon>
        <taxon>rosids</taxon>
        <taxon>malvids</taxon>
        <taxon>Brassicales</taxon>
        <taxon>Brassicaceae</taxon>
        <taxon>Camelineae</taxon>
        <taxon>Arabidopsis</taxon>
    </lineage>
</organism>
<dbReference type="GO" id="GO:0010047">
    <property type="term" value="P:fruit dehiscence"/>
    <property type="evidence" value="ECO:0007669"/>
    <property type="project" value="UniProtKB-ARBA"/>
</dbReference>
<feature type="compositionally biased region" description="Basic and acidic residues" evidence="18">
    <location>
        <begin position="448"/>
        <end position="465"/>
    </location>
</feature>
<keyword evidence="9 14" id="KW-0689">Ribosomal protein</keyword>
<dbReference type="GO" id="GO:0003729">
    <property type="term" value="F:mRNA binding"/>
    <property type="evidence" value="ECO:0007669"/>
    <property type="project" value="UniProtKB-ARBA"/>
</dbReference>
<evidence type="ECO:0000256" key="2">
    <source>
        <dbReference type="ARBA" id="ARBA00008834"/>
    </source>
</evidence>
<comment type="catalytic activity">
    <reaction evidence="13">
        <text>(1,4-alpha-D-galacturonosyl)n+m + H2O = (1,4-alpha-D-galacturonosyl)n + (1,4-alpha-D-galacturonosyl)m.</text>
        <dbReference type="EC" id="3.2.1.15"/>
    </reaction>
</comment>
<dbReference type="PROSITE" id="PS00502">
    <property type="entry name" value="POLYGALACTURONASE"/>
    <property type="match status" value="1"/>
</dbReference>
<dbReference type="InterPro" id="IPR005324">
    <property type="entry name" value="Ribosomal_uS5_C"/>
</dbReference>
<keyword evidence="6" id="KW-0964">Secreted</keyword>
<keyword evidence="10 14" id="KW-0687">Ribonucleoprotein</keyword>
<dbReference type="Gene3D" id="3.30.230.10">
    <property type="match status" value="1"/>
</dbReference>
<comment type="similarity">
    <text evidence="3 16">Belongs to the universal ribosomal protein uS5 family.</text>
</comment>
<dbReference type="InterPro" id="IPR018192">
    <property type="entry name" value="Ribosomal_uS5_N_CS"/>
</dbReference>
<dbReference type="FunFam" id="2.160.20.10:FF:000028">
    <property type="entry name" value="Polygalacturonase QRT2"/>
    <property type="match status" value="1"/>
</dbReference>
<dbReference type="Pfam" id="PF00333">
    <property type="entry name" value="Ribosomal_S5"/>
    <property type="match status" value="1"/>
</dbReference>
<dbReference type="GO" id="GO:0004650">
    <property type="term" value="F:polygalacturonase activity"/>
    <property type="evidence" value="ECO:0007669"/>
    <property type="project" value="UniProtKB-EC"/>
</dbReference>